<keyword evidence="3" id="KW-1185">Reference proteome</keyword>
<reference evidence="3" key="1">
    <citation type="submission" date="2019-07" db="EMBL/GenBank/DDBJ databases">
        <title>Chitinimonas sp. nov., isolated from Ny-Alesund, arctica soil.</title>
        <authorList>
            <person name="Xu Q."/>
            <person name="Peng F."/>
        </authorList>
    </citation>
    <scope>NUCLEOTIDE SEQUENCE [LARGE SCALE GENOMIC DNA]</scope>
    <source>
        <strain evidence="3">R3-44</strain>
    </source>
</reference>
<name>A0A516SJ73_9NEIS</name>
<dbReference type="AlphaFoldDB" id="A0A516SJ73"/>
<dbReference type="Proteomes" id="UP000317550">
    <property type="component" value="Chromosome"/>
</dbReference>
<dbReference type="Gene3D" id="3.40.1580.10">
    <property type="entry name" value="SMI1/KNR4-like"/>
    <property type="match status" value="1"/>
</dbReference>
<proteinExistence type="predicted"/>
<evidence type="ECO:0000313" key="2">
    <source>
        <dbReference type="EMBL" id="QDQ28209.1"/>
    </source>
</evidence>
<dbReference type="InterPro" id="IPR018958">
    <property type="entry name" value="Knr4/Smi1-like_dom"/>
</dbReference>
<dbReference type="EMBL" id="CP041730">
    <property type="protein sequence ID" value="QDQ28209.1"/>
    <property type="molecule type" value="Genomic_DNA"/>
</dbReference>
<dbReference type="SMART" id="SM00860">
    <property type="entry name" value="SMI1_KNR4"/>
    <property type="match status" value="1"/>
</dbReference>
<gene>
    <name evidence="2" type="ORF">FNU76_18680</name>
</gene>
<accession>A0A516SJ73</accession>
<organism evidence="2 3">
    <name type="scientific">Chitinimonas arctica</name>
    <dbReference type="NCBI Taxonomy" id="2594795"/>
    <lineage>
        <taxon>Bacteria</taxon>
        <taxon>Pseudomonadati</taxon>
        <taxon>Pseudomonadota</taxon>
        <taxon>Betaproteobacteria</taxon>
        <taxon>Neisseriales</taxon>
        <taxon>Chitinibacteraceae</taxon>
        <taxon>Chitinimonas</taxon>
    </lineage>
</organism>
<dbReference type="RefSeq" id="WP_144279596.1">
    <property type="nucleotide sequence ID" value="NZ_CP041730.1"/>
</dbReference>
<dbReference type="Pfam" id="PF09346">
    <property type="entry name" value="SMI1_KNR4"/>
    <property type="match status" value="1"/>
</dbReference>
<evidence type="ECO:0000313" key="3">
    <source>
        <dbReference type="Proteomes" id="UP000317550"/>
    </source>
</evidence>
<dbReference type="InterPro" id="IPR037883">
    <property type="entry name" value="Knr4/Smi1-like_sf"/>
</dbReference>
<dbReference type="SUPFAM" id="SSF160631">
    <property type="entry name" value="SMI1/KNR4-like"/>
    <property type="match status" value="1"/>
</dbReference>
<sequence>MDEKMVKDFDTEPGASGKAIENAEADLNWQLPTAYKQLLEKTNGGKGTVGENYVVLWSAEELAEINREYQVQAHAPGLVLFGSDGEGQGFAFDTRQAPYPVVQVPLIGMDLQNARVVAPEFAGFIGSLR</sequence>
<evidence type="ECO:0000259" key="1">
    <source>
        <dbReference type="SMART" id="SM00860"/>
    </source>
</evidence>
<dbReference type="KEGG" id="cari:FNU76_18680"/>
<protein>
    <submittedName>
        <fullName evidence="2">SMI1/KNR4 family protein</fullName>
    </submittedName>
</protein>
<feature type="domain" description="Knr4/Smi1-like" evidence="1">
    <location>
        <begin position="14"/>
        <end position="127"/>
    </location>
</feature>
<dbReference type="OrthoDB" id="1739659at2"/>